<evidence type="ECO:0000259" key="1">
    <source>
        <dbReference type="Pfam" id="PF14397"/>
    </source>
</evidence>
<protein>
    <submittedName>
        <fullName evidence="2">Hexapeptide transferase</fullName>
    </submittedName>
</protein>
<dbReference type="OrthoDB" id="6315394at2"/>
<dbReference type="EMBL" id="BHXQ01000001">
    <property type="protein sequence ID" value="GCC50594.1"/>
    <property type="molecule type" value="Genomic_DNA"/>
</dbReference>
<name>A0A401U6K7_9BACT</name>
<dbReference type="RefSeq" id="WP_127121209.1">
    <property type="nucleotide sequence ID" value="NZ_BHXQ01000001.1"/>
</dbReference>
<dbReference type="Proteomes" id="UP000288227">
    <property type="component" value="Unassembled WGS sequence"/>
</dbReference>
<keyword evidence="2" id="KW-0808">Transferase</keyword>
<evidence type="ECO:0000313" key="3">
    <source>
        <dbReference type="Proteomes" id="UP000288227"/>
    </source>
</evidence>
<dbReference type="GO" id="GO:0016740">
    <property type="term" value="F:transferase activity"/>
    <property type="evidence" value="ECO:0007669"/>
    <property type="project" value="UniProtKB-KW"/>
</dbReference>
<feature type="domain" description="Alpha-L-glutamate ligase-related protein ATP-grasp" evidence="1">
    <location>
        <begin position="79"/>
        <end position="329"/>
    </location>
</feature>
<accession>A0A401U6K7</accession>
<dbReference type="Pfam" id="PF14397">
    <property type="entry name" value="ATPgrasp_ST"/>
    <property type="match status" value="1"/>
</dbReference>
<comment type="caution">
    <text evidence="2">The sequence shown here is derived from an EMBL/GenBank/DDBJ whole genome shotgun (WGS) entry which is preliminary data.</text>
</comment>
<dbReference type="AlphaFoldDB" id="A0A401U6K7"/>
<dbReference type="InterPro" id="IPR039523">
    <property type="entry name" value="RimK-rel_E_lig_ATP-grasp"/>
</dbReference>
<sequence>MKRFIYLIYYFKKMNWKQLRHFLIYTSGHTKRTYLGLLWSAISDSLRYNISLLEYFQFRFFEKAKEEKINWAGTGFMYEFQRTMNPPEVRGILDDKRLFYKYYGTYMLHQVADLVLLKQNATVARQLLNNPSGRIVFKGATGKCGAEVSVRNTSEFTPASLVLYLENSPYDLVEEFIIQHSDLNDLSPSAVNTVRIFTQLNLENEVDILGCRLRISVNSKVDNLAAGNMAAPIDEKTGIVTGKGVYSDIAKKAESVHPVTHKGIEGYVIPFWYETLDLVKKAAKMHPQNRSIGWDVVITEKGPGLIEGNHDWCKLLWQLPVKKGLKNELLKYIK</sequence>
<reference evidence="2 3" key="1">
    <citation type="submission" date="2018-11" db="EMBL/GenBank/DDBJ databases">
        <title>Chryseotalea sanarue gen. nov., sp., nov., a member of the family Cytophagaceae, isolated from a brackish lake in Hamamatsu Japan.</title>
        <authorList>
            <person name="Maejima Y."/>
            <person name="Iino T."/>
            <person name="Muraguchi Y."/>
            <person name="Fukuda K."/>
            <person name="Ohkuma M."/>
            <person name="Moriuchi R."/>
            <person name="Dohra H."/>
            <person name="Kimbara K."/>
            <person name="Shintani M."/>
        </authorList>
    </citation>
    <scope>NUCLEOTIDE SEQUENCE [LARGE SCALE GENOMIC DNA]</scope>
    <source>
        <strain evidence="2 3">Ys</strain>
    </source>
</reference>
<proteinExistence type="predicted"/>
<keyword evidence="3" id="KW-1185">Reference proteome</keyword>
<evidence type="ECO:0000313" key="2">
    <source>
        <dbReference type="EMBL" id="GCC50594.1"/>
    </source>
</evidence>
<organism evidence="2 3">
    <name type="scientific">Chryseotalea sanaruensis</name>
    <dbReference type="NCBI Taxonomy" id="2482724"/>
    <lineage>
        <taxon>Bacteria</taxon>
        <taxon>Pseudomonadati</taxon>
        <taxon>Bacteroidota</taxon>
        <taxon>Cytophagia</taxon>
        <taxon>Cytophagales</taxon>
        <taxon>Chryseotaleaceae</taxon>
        <taxon>Chryseotalea</taxon>
    </lineage>
</organism>
<gene>
    <name evidence="2" type="ORF">SanaruYs_08090</name>
</gene>